<evidence type="ECO:0000256" key="8">
    <source>
        <dbReference type="PROSITE-ProRule" id="PRU00169"/>
    </source>
</evidence>
<dbReference type="InterPro" id="IPR036388">
    <property type="entry name" value="WH-like_DNA-bd_sf"/>
</dbReference>
<keyword evidence="5 9" id="KW-0238">DNA-binding</keyword>
<dbReference type="FunFam" id="1.10.10.10:FF:000018">
    <property type="entry name" value="DNA-binding response regulator ResD"/>
    <property type="match status" value="1"/>
</dbReference>
<dbReference type="GO" id="GO:0000156">
    <property type="term" value="F:phosphorelay response regulator activity"/>
    <property type="evidence" value="ECO:0007669"/>
    <property type="project" value="TreeGrafter"/>
</dbReference>
<gene>
    <name evidence="12" type="ORF">bsdtw1_04257</name>
</gene>
<dbReference type="SMART" id="SM00862">
    <property type="entry name" value="Trans_reg_C"/>
    <property type="match status" value="1"/>
</dbReference>
<dbReference type="EMBL" id="BLZR01000001">
    <property type="protein sequence ID" value="GFP78064.1"/>
    <property type="molecule type" value="Genomic_DNA"/>
</dbReference>
<accession>A0A6V8SLE3</accession>
<evidence type="ECO:0000256" key="4">
    <source>
        <dbReference type="ARBA" id="ARBA00023015"/>
    </source>
</evidence>
<evidence type="ECO:0000313" key="12">
    <source>
        <dbReference type="EMBL" id="GFP78064.1"/>
    </source>
</evidence>
<dbReference type="InterPro" id="IPR001789">
    <property type="entry name" value="Sig_transdc_resp-reg_receiver"/>
</dbReference>
<dbReference type="GO" id="GO:0005829">
    <property type="term" value="C:cytosol"/>
    <property type="evidence" value="ECO:0007669"/>
    <property type="project" value="TreeGrafter"/>
</dbReference>
<evidence type="ECO:0000256" key="6">
    <source>
        <dbReference type="ARBA" id="ARBA00023163"/>
    </source>
</evidence>
<dbReference type="Gene3D" id="1.10.10.10">
    <property type="entry name" value="Winged helix-like DNA-binding domain superfamily/Winged helix DNA-binding domain"/>
    <property type="match status" value="1"/>
</dbReference>
<dbReference type="SUPFAM" id="SSF46894">
    <property type="entry name" value="C-terminal effector domain of the bipartite response regulators"/>
    <property type="match status" value="1"/>
</dbReference>
<evidence type="ECO:0000256" key="3">
    <source>
        <dbReference type="ARBA" id="ARBA00023012"/>
    </source>
</evidence>
<feature type="domain" description="Response regulatory" evidence="10">
    <location>
        <begin position="5"/>
        <end position="118"/>
    </location>
</feature>
<keyword evidence="6" id="KW-0804">Transcription</keyword>
<reference evidence="12 13" key="1">
    <citation type="submission" date="2020-07" db="EMBL/GenBank/DDBJ databases">
        <title>A new beta-1,3-glucan-decomposing anaerobic bacterium isolated from anoxic soil subjected to biological soil disinfestation.</title>
        <authorList>
            <person name="Ueki A."/>
            <person name="Tonouchi A."/>
        </authorList>
    </citation>
    <scope>NUCLEOTIDE SEQUENCE [LARGE SCALE GENOMIC DNA]</scope>
    <source>
        <strain evidence="12 13">TW1</strain>
    </source>
</reference>
<dbReference type="CDD" id="cd17574">
    <property type="entry name" value="REC_OmpR"/>
    <property type="match status" value="1"/>
</dbReference>
<evidence type="ECO:0000256" key="5">
    <source>
        <dbReference type="ARBA" id="ARBA00023125"/>
    </source>
</evidence>
<dbReference type="RefSeq" id="WP_183279383.1">
    <property type="nucleotide sequence ID" value="NZ_BLZR01000001.1"/>
</dbReference>
<dbReference type="PANTHER" id="PTHR48111">
    <property type="entry name" value="REGULATOR OF RPOS"/>
    <property type="match status" value="1"/>
</dbReference>
<dbReference type="PANTHER" id="PTHR48111:SF2">
    <property type="entry name" value="RESPONSE REGULATOR SAER"/>
    <property type="match status" value="1"/>
</dbReference>
<dbReference type="Gene3D" id="6.10.250.690">
    <property type="match status" value="1"/>
</dbReference>
<dbReference type="GO" id="GO:0000976">
    <property type="term" value="F:transcription cis-regulatory region binding"/>
    <property type="evidence" value="ECO:0007669"/>
    <property type="project" value="TreeGrafter"/>
</dbReference>
<protein>
    <recommendedName>
        <fullName evidence="1">Stage 0 sporulation protein A homolog</fullName>
    </recommendedName>
</protein>
<dbReference type="PROSITE" id="PS51755">
    <property type="entry name" value="OMPR_PHOB"/>
    <property type="match status" value="1"/>
</dbReference>
<dbReference type="PROSITE" id="PS50110">
    <property type="entry name" value="RESPONSE_REGULATORY"/>
    <property type="match status" value="1"/>
</dbReference>
<dbReference type="CDD" id="cd00383">
    <property type="entry name" value="trans_reg_C"/>
    <property type="match status" value="1"/>
</dbReference>
<dbReference type="GO" id="GO:0032993">
    <property type="term" value="C:protein-DNA complex"/>
    <property type="evidence" value="ECO:0007669"/>
    <property type="project" value="TreeGrafter"/>
</dbReference>
<keyword evidence="2 8" id="KW-0597">Phosphoprotein</keyword>
<dbReference type="GO" id="GO:0006355">
    <property type="term" value="P:regulation of DNA-templated transcription"/>
    <property type="evidence" value="ECO:0007669"/>
    <property type="project" value="InterPro"/>
</dbReference>
<sequence length="233" mass="26939">MDKYNVLVVDDEKEITDAIEIYLSNEGLNILKAYDGMEALDMLMNNDIHLIVMDVMMPKLDGLKATFDIRKERNIPIIILSAKSEDVDKIMGLNMGADDYMTKPFNPLELIARVRSQLRRYLKLGNYEALDKDEISTGGLFLNRINKTVSVDGEEIKLTPREYKILNLLMSSPDRVFSIDEIYEKVWNEFSYNADNTVAVHIRRIREKIEIDPKDPKYLKVVWGVGYKIAKQK</sequence>
<dbReference type="InterPro" id="IPR011006">
    <property type="entry name" value="CheY-like_superfamily"/>
</dbReference>
<dbReference type="SMART" id="SM00448">
    <property type="entry name" value="REC"/>
    <property type="match status" value="1"/>
</dbReference>
<comment type="caution">
    <text evidence="12">The sequence shown here is derived from an EMBL/GenBank/DDBJ whole genome shotgun (WGS) entry which is preliminary data.</text>
</comment>
<comment type="function">
    <text evidence="7">May play the central regulatory role in sporulation. It may be an element of the effector pathway responsible for the activation of sporulation genes in response to nutritional stress. Spo0A may act in concert with spo0H (a sigma factor) to control the expression of some genes that are critical to the sporulation process.</text>
</comment>
<organism evidence="12 13">
    <name type="scientific">Clostridium fungisolvens</name>
    <dbReference type="NCBI Taxonomy" id="1604897"/>
    <lineage>
        <taxon>Bacteria</taxon>
        <taxon>Bacillati</taxon>
        <taxon>Bacillota</taxon>
        <taxon>Clostridia</taxon>
        <taxon>Eubacteriales</taxon>
        <taxon>Clostridiaceae</taxon>
        <taxon>Clostridium</taxon>
    </lineage>
</organism>
<evidence type="ECO:0000259" key="10">
    <source>
        <dbReference type="PROSITE" id="PS50110"/>
    </source>
</evidence>
<dbReference type="Proteomes" id="UP000580568">
    <property type="component" value="Unassembled WGS sequence"/>
</dbReference>
<evidence type="ECO:0000256" key="7">
    <source>
        <dbReference type="ARBA" id="ARBA00024867"/>
    </source>
</evidence>
<proteinExistence type="predicted"/>
<feature type="modified residue" description="4-aspartylphosphate" evidence="8">
    <location>
        <position position="54"/>
    </location>
</feature>
<dbReference type="SUPFAM" id="SSF52172">
    <property type="entry name" value="CheY-like"/>
    <property type="match status" value="1"/>
</dbReference>
<evidence type="ECO:0000313" key="13">
    <source>
        <dbReference type="Proteomes" id="UP000580568"/>
    </source>
</evidence>
<dbReference type="InterPro" id="IPR039420">
    <property type="entry name" value="WalR-like"/>
</dbReference>
<evidence type="ECO:0000256" key="2">
    <source>
        <dbReference type="ARBA" id="ARBA00022553"/>
    </source>
</evidence>
<keyword evidence="13" id="KW-1185">Reference proteome</keyword>
<evidence type="ECO:0000256" key="9">
    <source>
        <dbReference type="PROSITE-ProRule" id="PRU01091"/>
    </source>
</evidence>
<evidence type="ECO:0000259" key="11">
    <source>
        <dbReference type="PROSITE" id="PS51755"/>
    </source>
</evidence>
<feature type="DNA-binding region" description="OmpR/PhoB-type" evidence="9">
    <location>
        <begin position="132"/>
        <end position="231"/>
    </location>
</feature>
<keyword evidence="4" id="KW-0805">Transcription regulation</keyword>
<dbReference type="AlphaFoldDB" id="A0A6V8SLE3"/>
<dbReference type="FunFam" id="3.40.50.2300:FF:000001">
    <property type="entry name" value="DNA-binding response regulator PhoB"/>
    <property type="match status" value="1"/>
</dbReference>
<keyword evidence="3" id="KW-0902">Two-component regulatory system</keyword>
<feature type="domain" description="OmpR/PhoB-type" evidence="11">
    <location>
        <begin position="132"/>
        <end position="231"/>
    </location>
</feature>
<name>A0A6V8SLE3_9CLOT</name>
<evidence type="ECO:0000256" key="1">
    <source>
        <dbReference type="ARBA" id="ARBA00018672"/>
    </source>
</evidence>
<dbReference type="Pfam" id="PF00072">
    <property type="entry name" value="Response_reg"/>
    <property type="match status" value="1"/>
</dbReference>
<dbReference type="InterPro" id="IPR016032">
    <property type="entry name" value="Sig_transdc_resp-reg_C-effctor"/>
</dbReference>
<dbReference type="Pfam" id="PF00486">
    <property type="entry name" value="Trans_reg_C"/>
    <property type="match status" value="1"/>
</dbReference>
<dbReference type="Gene3D" id="3.40.50.2300">
    <property type="match status" value="1"/>
</dbReference>
<dbReference type="InterPro" id="IPR001867">
    <property type="entry name" value="OmpR/PhoB-type_DNA-bd"/>
</dbReference>